<dbReference type="GO" id="GO:0006631">
    <property type="term" value="P:fatty acid metabolic process"/>
    <property type="evidence" value="ECO:0007669"/>
    <property type="project" value="UniProtKB-KW"/>
</dbReference>
<evidence type="ECO:0000313" key="6">
    <source>
        <dbReference type="EMBL" id="MBA2870949.1"/>
    </source>
</evidence>
<keyword evidence="2 6" id="KW-0436">Ligase</keyword>
<comment type="similarity">
    <text evidence="1">Belongs to the ATP-dependent AMP-binding enzyme family.</text>
</comment>
<dbReference type="EMBL" id="JACDUU010000002">
    <property type="protein sequence ID" value="MBA2870949.1"/>
    <property type="molecule type" value="Genomic_DNA"/>
</dbReference>
<comment type="caution">
    <text evidence="6">The sequence shown here is derived from an EMBL/GenBank/DDBJ whole genome shotgun (WGS) entry which is preliminary data.</text>
</comment>
<dbReference type="PANTHER" id="PTHR43859">
    <property type="entry name" value="ACYL-ACTIVATING ENZYME"/>
    <property type="match status" value="1"/>
</dbReference>
<evidence type="ECO:0000313" key="7">
    <source>
        <dbReference type="Proteomes" id="UP000580891"/>
    </source>
</evidence>
<keyword evidence="7" id="KW-1185">Reference proteome</keyword>
<evidence type="ECO:0000259" key="5">
    <source>
        <dbReference type="Pfam" id="PF00501"/>
    </source>
</evidence>
<dbReference type="Pfam" id="PF00501">
    <property type="entry name" value="AMP-binding"/>
    <property type="match status" value="1"/>
</dbReference>
<dbReference type="Proteomes" id="UP000580891">
    <property type="component" value="Unassembled WGS sequence"/>
</dbReference>
<evidence type="ECO:0000256" key="4">
    <source>
        <dbReference type="ARBA" id="ARBA00023098"/>
    </source>
</evidence>
<protein>
    <submittedName>
        <fullName evidence="6">Acyl-CoA synthetase (AMP-forming)/AMP-acid ligase II</fullName>
    </submittedName>
</protein>
<sequence>MEELIKRCMMDIPLNISTMLERAEMFFAKKQVVSRTKNGIAHHTYREIGKRTRRLASALKTIGVGTGDQVRTFVRNHHRHLEAYFAIPGMGAVLHTINIRLSLNHIAYIINHVEDKVLWIEEDLVSSIEKYNLTQYDKVGKKKPVKVAA</sequence>
<keyword evidence="3" id="KW-0276">Fatty acid metabolism</keyword>
<proteinExistence type="inferred from homology"/>
<evidence type="ECO:0000256" key="3">
    <source>
        <dbReference type="ARBA" id="ARBA00022832"/>
    </source>
</evidence>
<dbReference type="InterPro" id="IPR042099">
    <property type="entry name" value="ANL_N_sf"/>
</dbReference>
<dbReference type="GO" id="GO:0016874">
    <property type="term" value="F:ligase activity"/>
    <property type="evidence" value="ECO:0007669"/>
    <property type="project" value="UniProtKB-KW"/>
</dbReference>
<feature type="domain" description="AMP-dependent synthetase/ligase" evidence="5">
    <location>
        <begin position="34"/>
        <end position="127"/>
    </location>
</feature>
<dbReference type="InterPro" id="IPR000873">
    <property type="entry name" value="AMP-dep_synth/lig_dom"/>
</dbReference>
<keyword evidence="4" id="KW-0443">Lipid metabolism</keyword>
<organism evidence="6 7">
    <name type="scientific">[Anoxybacillus] calidus</name>
    <dbReference type="NCBI Taxonomy" id="575178"/>
    <lineage>
        <taxon>Bacteria</taxon>
        <taxon>Bacillati</taxon>
        <taxon>Bacillota</taxon>
        <taxon>Bacilli</taxon>
        <taxon>Bacillales</taxon>
        <taxon>Anoxybacillaceae</taxon>
        <taxon>Paranoxybacillus</taxon>
    </lineage>
</organism>
<evidence type="ECO:0000256" key="2">
    <source>
        <dbReference type="ARBA" id="ARBA00022598"/>
    </source>
</evidence>
<dbReference type="PANTHER" id="PTHR43859:SF4">
    <property type="entry name" value="BUTANOATE--COA LIGASE AAE1-RELATED"/>
    <property type="match status" value="1"/>
</dbReference>
<name>A0A7V9YYU1_9BACL</name>
<evidence type="ECO:0000256" key="1">
    <source>
        <dbReference type="ARBA" id="ARBA00006432"/>
    </source>
</evidence>
<gene>
    <name evidence="6" type="ORF">HNQ85_001219</name>
</gene>
<dbReference type="Gene3D" id="3.40.50.12780">
    <property type="entry name" value="N-terminal domain of ligase-like"/>
    <property type="match status" value="1"/>
</dbReference>
<accession>A0A7V9YYU1</accession>
<reference evidence="6 7" key="1">
    <citation type="submission" date="2020-07" db="EMBL/GenBank/DDBJ databases">
        <title>Genomic Encyclopedia of Type Strains, Phase IV (KMG-IV): sequencing the most valuable type-strain genomes for metagenomic binning, comparative biology and taxonomic classification.</title>
        <authorList>
            <person name="Goeker M."/>
        </authorList>
    </citation>
    <scope>NUCLEOTIDE SEQUENCE [LARGE SCALE GENOMIC DNA]</scope>
    <source>
        <strain evidence="6 7">DSM 25220</strain>
    </source>
</reference>
<dbReference type="SUPFAM" id="SSF56801">
    <property type="entry name" value="Acetyl-CoA synthetase-like"/>
    <property type="match status" value="1"/>
</dbReference>
<dbReference type="AlphaFoldDB" id="A0A7V9YYU1"/>